<protein>
    <submittedName>
        <fullName evidence="3">Coil containing protein</fullName>
    </submittedName>
</protein>
<dbReference type="Proteomes" id="UP000300340">
    <property type="component" value="Segment"/>
</dbReference>
<dbReference type="RefSeq" id="YP_010676979.1">
    <property type="nucleotide sequence ID" value="NC_071016.1"/>
</dbReference>
<sequence>MKLYNIEQGTDAWLKLREEHLTASDASAMMGASKYKSRTQLMKEKKFGVKEKITPAKQALFDKGHAAEDAARDLLEVDMLESFAPVVGGIEIDGLKLLASLDGLSEDQQMVFEHKLWNETLAENVRNNVLEDTHYWQLEHQLLVSGAENALFMTSDGTADKREYMHYISIPERREQLIAGWKQFNKDLESFEMEAKKEVVVAEKTSLPAISYSVTGTEISTNIGVCLEQIKTMASEEMSKVLETDQDFADKDQLNKDVKKARAGLKDMIAKVRGEFVSYSQFEEIAQEMDGVLQQMQSHGEKQVKQAKEAKKQAIWTEANNDLLNHIQEANGKIAPMGLMSIMGEIRPDWTGAMKNKRTIESLENAVSEELAKWKVEINQVMDRVVPNLQYLRDHAADYKFLFSDAQQLVNQDAEPFQAIIKSRIADHKQAEEERLEAERQRIQEEEERKAKEKAEREAEAKAEAERERIRKEERAKAQSEEQAKREQEEADRLQREAEEKAKQPEPTPEPIQQVAVEKSEPLVGDMAPFGITKNSYPDLFEEFKDGCSFDTSEVPKHGKGYVIPEIEHEGKLYRYNMQLTWDYSWGIEEWLESEGAWLVVEPFEYAELKADITDYDSKEAMRYFFDEEAIFDLAHKSDDSEYKLEVVLRRVQQ</sequence>
<name>A0A4P8NFE4_9CAUD</name>
<feature type="compositionally biased region" description="Basic and acidic residues" evidence="1">
    <location>
        <begin position="432"/>
        <end position="504"/>
    </location>
</feature>
<dbReference type="InterPro" id="IPR019080">
    <property type="entry name" value="YqaJ_viral_recombinase"/>
</dbReference>
<dbReference type="GeneID" id="77953345"/>
<feature type="domain" description="YqaJ viral recombinase" evidence="2">
    <location>
        <begin position="13"/>
        <end position="148"/>
    </location>
</feature>
<dbReference type="EMBL" id="MK796797">
    <property type="protein sequence ID" value="QCQ65304.1"/>
    <property type="molecule type" value="Genomic_DNA"/>
</dbReference>
<dbReference type="Gene3D" id="3.90.320.10">
    <property type="match status" value="1"/>
</dbReference>
<dbReference type="InterPro" id="IPR011335">
    <property type="entry name" value="Restrct_endonuc-II-like"/>
</dbReference>
<feature type="region of interest" description="Disordered" evidence="1">
    <location>
        <begin position="432"/>
        <end position="514"/>
    </location>
</feature>
<evidence type="ECO:0000313" key="3">
    <source>
        <dbReference type="EMBL" id="QCQ65304.1"/>
    </source>
</evidence>
<organism evidence="3 4">
    <name type="scientific">Shewanella phage X14</name>
    <dbReference type="NCBI Taxonomy" id="2576871"/>
    <lineage>
        <taxon>Viruses</taxon>
        <taxon>Duplodnaviria</taxon>
        <taxon>Heunggongvirae</taxon>
        <taxon>Uroviricota</taxon>
        <taxon>Caudoviricetes</taxon>
        <taxon>Bocovirus</taxon>
        <taxon>Bocovirus X14</taxon>
    </lineage>
</organism>
<evidence type="ECO:0000256" key="1">
    <source>
        <dbReference type="SAM" id="MobiDB-lite"/>
    </source>
</evidence>
<accession>A0A4P8NFE4</accession>
<dbReference type="Pfam" id="PF09588">
    <property type="entry name" value="YqaJ"/>
    <property type="match status" value="1"/>
</dbReference>
<dbReference type="InterPro" id="IPR011604">
    <property type="entry name" value="PDDEXK-like_dom_sf"/>
</dbReference>
<proteinExistence type="predicted"/>
<evidence type="ECO:0000259" key="2">
    <source>
        <dbReference type="Pfam" id="PF09588"/>
    </source>
</evidence>
<keyword evidence="4" id="KW-1185">Reference proteome</keyword>
<reference evidence="3 4" key="1">
    <citation type="submission" date="2019-04" db="EMBL/GenBank/DDBJ databases">
        <title>Characterization and complete genome sequence analysis of a novel Podoviridae phage X14.</title>
        <authorList>
            <person name="Liu Y."/>
        </authorList>
    </citation>
    <scope>NUCLEOTIDE SEQUENCE [LARGE SCALE GENOMIC DNA]</scope>
</reference>
<dbReference type="KEGG" id="vg:77953345"/>
<dbReference type="SUPFAM" id="SSF52980">
    <property type="entry name" value="Restriction endonuclease-like"/>
    <property type="match status" value="1"/>
</dbReference>
<evidence type="ECO:0000313" key="4">
    <source>
        <dbReference type="Proteomes" id="UP000300340"/>
    </source>
</evidence>